<evidence type="ECO:0008006" key="3">
    <source>
        <dbReference type="Google" id="ProtNLM"/>
    </source>
</evidence>
<name>M8DFK3_9BACL</name>
<dbReference type="InterPro" id="IPR022258">
    <property type="entry name" value="Flagellar_operon_YvyF"/>
</dbReference>
<gene>
    <name evidence="1" type="ORF">I532_11439</name>
</gene>
<organism evidence="1 2">
    <name type="scientific">Brevibacillus borstelensis AK1</name>
    <dbReference type="NCBI Taxonomy" id="1300222"/>
    <lineage>
        <taxon>Bacteria</taxon>
        <taxon>Bacillati</taxon>
        <taxon>Bacillota</taxon>
        <taxon>Bacilli</taxon>
        <taxon>Bacillales</taxon>
        <taxon>Paenibacillaceae</taxon>
        <taxon>Brevibacillus</taxon>
    </lineage>
</organism>
<sequence>MSLGKLSNCSRCDALFVQTVRDICPKCYQAVEKEYEECARFLRKRENRGANIHQVSEATGVSVKQITKFIKEGRISIEGSPNLGYPCESCGFLIRSGNLCDSCVRSLQHDITQQSEVDRRLEEERREKLAQAAYRRRAKPGE</sequence>
<accession>M8DFK3</accession>
<dbReference type="Proteomes" id="UP000012081">
    <property type="component" value="Unassembled WGS sequence"/>
</dbReference>
<evidence type="ECO:0000313" key="2">
    <source>
        <dbReference type="Proteomes" id="UP000012081"/>
    </source>
</evidence>
<dbReference type="STRING" id="1300222.I532_11439"/>
<reference evidence="1 2" key="1">
    <citation type="submission" date="2013-03" db="EMBL/GenBank/DDBJ databases">
        <title>Assembly of a new bacterial strain Brevibacillus borstelensis AK1.</title>
        <authorList>
            <person name="Rajan I."/>
            <person name="PoliReddy D."/>
            <person name="Sugumar T."/>
            <person name="Rathinam K."/>
            <person name="Alqarawi S."/>
            <person name="Khalil A.B."/>
            <person name="Sivakumar N."/>
        </authorList>
    </citation>
    <scope>NUCLEOTIDE SEQUENCE [LARGE SCALE GENOMIC DNA]</scope>
    <source>
        <strain evidence="1 2">AK1</strain>
    </source>
</reference>
<dbReference type="PATRIC" id="fig|1300222.3.peg.2385"/>
<dbReference type="AlphaFoldDB" id="M8DFK3"/>
<dbReference type="RefSeq" id="WP_003388331.1">
    <property type="nucleotide sequence ID" value="NZ_APBN01000004.1"/>
</dbReference>
<comment type="caution">
    <text evidence="1">The sequence shown here is derived from an EMBL/GenBank/DDBJ whole genome shotgun (WGS) entry which is preliminary data.</text>
</comment>
<protein>
    <recommendedName>
        <fullName evidence="3">Flagellar protein</fullName>
    </recommendedName>
</protein>
<proteinExistence type="predicted"/>
<dbReference type="OrthoDB" id="1739831at2"/>
<keyword evidence="2" id="KW-1185">Reference proteome</keyword>
<dbReference type="NCBIfam" id="TIGR03826">
    <property type="entry name" value="YvyF"/>
    <property type="match status" value="1"/>
</dbReference>
<dbReference type="EMBL" id="APBN01000004">
    <property type="protein sequence ID" value="EMT52263.1"/>
    <property type="molecule type" value="Genomic_DNA"/>
</dbReference>
<evidence type="ECO:0000313" key="1">
    <source>
        <dbReference type="EMBL" id="EMT52263.1"/>
    </source>
</evidence>
<dbReference type="GeneID" id="89497662"/>